<comment type="catalytic activity">
    <reaction evidence="1 4">
        <text>[protein]-peptidylproline (omega=180) = [protein]-peptidylproline (omega=0)</text>
        <dbReference type="Rhea" id="RHEA:16237"/>
        <dbReference type="Rhea" id="RHEA-COMP:10747"/>
        <dbReference type="Rhea" id="RHEA-COMP:10748"/>
        <dbReference type="ChEBI" id="CHEBI:83833"/>
        <dbReference type="ChEBI" id="CHEBI:83834"/>
        <dbReference type="EC" id="5.2.1.8"/>
    </reaction>
</comment>
<dbReference type="PROSITE" id="PS51257">
    <property type="entry name" value="PROKAR_LIPOPROTEIN"/>
    <property type="match status" value="1"/>
</dbReference>
<keyword evidence="3 4" id="KW-0697">Rotamase</keyword>
<evidence type="ECO:0000256" key="2">
    <source>
        <dbReference type="ARBA" id="ARBA00013194"/>
    </source>
</evidence>
<evidence type="ECO:0000256" key="3">
    <source>
        <dbReference type="ARBA" id="ARBA00023110"/>
    </source>
</evidence>
<dbReference type="InterPro" id="IPR001179">
    <property type="entry name" value="PPIase_FKBP_dom"/>
</dbReference>
<dbReference type="GO" id="GO:0003755">
    <property type="term" value="F:peptidyl-prolyl cis-trans isomerase activity"/>
    <property type="evidence" value="ECO:0007669"/>
    <property type="project" value="UniProtKB-KW"/>
</dbReference>
<evidence type="ECO:0000313" key="7">
    <source>
        <dbReference type="EMBL" id="TBN04680.1"/>
    </source>
</evidence>
<name>A0A4Q9FFS7_9FLAO</name>
<dbReference type="EC" id="5.2.1.8" evidence="2 4"/>
<comment type="caution">
    <text evidence="7">The sequence shown here is derived from an EMBL/GenBank/DDBJ whole genome shotgun (WGS) entry which is preliminary data.</text>
</comment>
<keyword evidence="8" id="KW-1185">Reference proteome</keyword>
<feature type="region of interest" description="Disordered" evidence="5">
    <location>
        <begin position="236"/>
        <end position="316"/>
    </location>
</feature>
<organism evidence="7 8">
    <name type="scientific">Hyunsoonleella flava</name>
    <dbReference type="NCBI Taxonomy" id="2527939"/>
    <lineage>
        <taxon>Bacteria</taxon>
        <taxon>Pseudomonadati</taxon>
        <taxon>Bacteroidota</taxon>
        <taxon>Flavobacteriia</taxon>
        <taxon>Flavobacteriales</taxon>
        <taxon>Flavobacteriaceae</taxon>
    </lineage>
</organism>
<dbReference type="InterPro" id="IPR046357">
    <property type="entry name" value="PPIase_dom_sf"/>
</dbReference>
<evidence type="ECO:0000256" key="1">
    <source>
        <dbReference type="ARBA" id="ARBA00000971"/>
    </source>
</evidence>
<feature type="compositionally biased region" description="Acidic residues" evidence="5">
    <location>
        <begin position="241"/>
        <end position="263"/>
    </location>
</feature>
<dbReference type="Gene3D" id="3.10.50.40">
    <property type="match status" value="1"/>
</dbReference>
<reference evidence="7 8" key="1">
    <citation type="submission" date="2019-02" db="EMBL/GenBank/DDBJ databases">
        <title>Hyunsoonleella sp., isolated from marine sediment.</title>
        <authorList>
            <person name="Liu B.-T."/>
        </authorList>
    </citation>
    <scope>NUCLEOTIDE SEQUENCE [LARGE SCALE GENOMIC DNA]</scope>
    <source>
        <strain evidence="7 8">T58</strain>
    </source>
</reference>
<dbReference type="AlphaFoldDB" id="A0A4Q9FFS7"/>
<evidence type="ECO:0000259" key="6">
    <source>
        <dbReference type="PROSITE" id="PS50059"/>
    </source>
</evidence>
<evidence type="ECO:0000256" key="5">
    <source>
        <dbReference type="SAM" id="MobiDB-lite"/>
    </source>
</evidence>
<protein>
    <recommendedName>
        <fullName evidence="2 4">peptidylprolyl isomerase</fullName>
        <ecNumber evidence="2 4">5.2.1.8</ecNumber>
    </recommendedName>
</protein>
<evidence type="ECO:0000256" key="4">
    <source>
        <dbReference type="PROSITE-ProRule" id="PRU00277"/>
    </source>
</evidence>
<dbReference type="OrthoDB" id="1424215at2"/>
<dbReference type="RefSeq" id="WP_130963325.1">
    <property type="nucleotide sequence ID" value="NZ_SIRT01000003.1"/>
</dbReference>
<sequence length="316" mass="34808">MSLRKIGSAILVIVLVFMSCNNDDGGVTIPEIILRDRAEQQIVDKDSIDDYLSSHYFNKSMFEGNTNPKTTDLVITKITDETISSDADSLLINAVGDPIKVTFVDVEYEYYVLSLNQGGGDSSPNFADNILITYEGFTLDNEVFDSAVTPLTLDLTTLIPGWRKVFPRFNVAESFVENGDGTVSYSNHGAGVMFLPSGLAYFADARTGIPAYSPLIFKFELLQSFVNDHDNDGVPSWKEDIDGDGEFFLDPDDLDKEGDDDTDNDRTPDYVDPDDDGDGVPTVNEDWDGDGDPTNDMSPINPSLPRYLDPEANDSK</sequence>
<dbReference type="Proteomes" id="UP000291142">
    <property type="component" value="Unassembled WGS sequence"/>
</dbReference>
<dbReference type="PROSITE" id="PS50059">
    <property type="entry name" value="FKBP_PPIASE"/>
    <property type="match status" value="1"/>
</dbReference>
<feature type="domain" description="PPIase FKBP-type" evidence="6">
    <location>
        <begin position="127"/>
        <end position="225"/>
    </location>
</feature>
<dbReference type="SUPFAM" id="SSF54534">
    <property type="entry name" value="FKBP-like"/>
    <property type="match status" value="1"/>
</dbReference>
<proteinExistence type="predicted"/>
<evidence type="ECO:0000313" key="8">
    <source>
        <dbReference type="Proteomes" id="UP000291142"/>
    </source>
</evidence>
<keyword evidence="4" id="KW-0413">Isomerase</keyword>
<accession>A0A4Q9FFS7</accession>
<gene>
    <name evidence="7" type="ORF">EYD45_05300</name>
</gene>
<dbReference type="EMBL" id="SIRT01000003">
    <property type="protein sequence ID" value="TBN04680.1"/>
    <property type="molecule type" value="Genomic_DNA"/>
</dbReference>